<evidence type="ECO:0000313" key="1">
    <source>
        <dbReference type="EMBL" id="KAJ8058370.1"/>
    </source>
</evidence>
<gene>
    <name evidence="1" type="ORF">OCU04_012562</name>
</gene>
<evidence type="ECO:0000313" key="2">
    <source>
        <dbReference type="Proteomes" id="UP001152300"/>
    </source>
</evidence>
<dbReference type="AlphaFoldDB" id="A0A9X0A8V1"/>
<sequence>MQYFDIESIPIMEINNWSKVELVDDGPQILGEVKEAFEREFNRSQKVVVKSINKDHTLTSSCILQITNIIDALINPPTKPYFLAYSVQLLVFQGGWR</sequence>
<accession>A0A9X0A8V1</accession>
<name>A0A9X0A8V1_9HELO</name>
<dbReference type="EMBL" id="JAPEIS010000016">
    <property type="protein sequence ID" value="KAJ8058370.1"/>
    <property type="molecule type" value="Genomic_DNA"/>
</dbReference>
<dbReference type="Proteomes" id="UP001152300">
    <property type="component" value="Unassembled WGS sequence"/>
</dbReference>
<proteinExistence type="predicted"/>
<comment type="caution">
    <text evidence="1">The sequence shown here is derived from an EMBL/GenBank/DDBJ whole genome shotgun (WGS) entry which is preliminary data.</text>
</comment>
<protein>
    <submittedName>
        <fullName evidence="1">Uncharacterized protein</fullName>
    </submittedName>
</protein>
<reference evidence="1" key="1">
    <citation type="submission" date="2022-11" db="EMBL/GenBank/DDBJ databases">
        <title>Genome Resource of Sclerotinia nivalis Strain SnTB1, a Plant Pathogen Isolated from American Ginseng.</title>
        <authorList>
            <person name="Fan S."/>
        </authorList>
    </citation>
    <scope>NUCLEOTIDE SEQUENCE</scope>
    <source>
        <strain evidence="1">SnTB1</strain>
    </source>
</reference>
<organism evidence="1 2">
    <name type="scientific">Sclerotinia nivalis</name>
    <dbReference type="NCBI Taxonomy" id="352851"/>
    <lineage>
        <taxon>Eukaryota</taxon>
        <taxon>Fungi</taxon>
        <taxon>Dikarya</taxon>
        <taxon>Ascomycota</taxon>
        <taxon>Pezizomycotina</taxon>
        <taxon>Leotiomycetes</taxon>
        <taxon>Helotiales</taxon>
        <taxon>Sclerotiniaceae</taxon>
        <taxon>Sclerotinia</taxon>
    </lineage>
</organism>
<keyword evidence="2" id="KW-1185">Reference proteome</keyword>